<dbReference type="SUPFAM" id="SSF81901">
    <property type="entry name" value="HCP-like"/>
    <property type="match status" value="1"/>
</dbReference>
<dbReference type="InterPro" id="IPR006597">
    <property type="entry name" value="Sel1-like"/>
</dbReference>
<dbReference type="AlphaFoldDB" id="N9DJG1"/>
<gene>
    <name evidence="1" type="ORF">F938_01356</name>
</gene>
<dbReference type="PATRIC" id="fig|1217650.3.peg.1330"/>
<dbReference type="SMART" id="SM00671">
    <property type="entry name" value="SEL1"/>
    <property type="match status" value="1"/>
</dbReference>
<dbReference type="Proteomes" id="UP000013251">
    <property type="component" value="Unassembled WGS sequence"/>
</dbReference>
<sequence length="95" mass="10479">MNVKNIIFFIIIYLTSACTEGSRNNKTENLTKDYKDLTTYTSKADLESAAKENDPEAIFVLGSMYATGEGAEVNQKRAFELFEQAAKLGSSNAIL</sequence>
<comment type="caution">
    <text evidence="1">The sequence shown here is derived from an EMBL/GenBank/DDBJ whole genome shotgun (WGS) entry which is preliminary data.</text>
</comment>
<dbReference type="EMBL" id="APQG01000018">
    <property type="protein sequence ID" value="ENV97946.1"/>
    <property type="molecule type" value="Genomic_DNA"/>
</dbReference>
<keyword evidence="2" id="KW-1185">Reference proteome</keyword>
<protein>
    <recommendedName>
        <fullName evidence="3">Sel1 repeat family protein</fullName>
    </recommendedName>
</protein>
<proteinExistence type="predicted"/>
<dbReference type="PROSITE" id="PS51257">
    <property type="entry name" value="PROKAR_LIPOPROTEIN"/>
    <property type="match status" value="1"/>
</dbReference>
<organism evidence="1 2">
    <name type="scientific">Acinetobacter bereziniae LMG 1003 = CIP 70.12</name>
    <dbReference type="NCBI Taxonomy" id="981324"/>
    <lineage>
        <taxon>Bacteria</taxon>
        <taxon>Pseudomonadati</taxon>
        <taxon>Pseudomonadota</taxon>
        <taxon>Gammaproteobacteria</taxon>
        <taxon>Moraxellales</taxon>
        <taxon>Moraxellaceae</taxon>
        <taxon>Acinetobacter</taxon>
    </lineage>
</organism>
<dbReference type="InterPro" id="IPR011990">
    <property type="entry name" value="TPR-like_helical_dom_sf"/>
</dbReference>
<reference evidence="1 2" key="1">
    <citation type="submission" date="2013-02" db="EMBL/GenBank/DDBJ databases">
        <title>The Genome Sequence of Acinetobacter bereziniae CIP 70.12.</title>
        <authorList>
            <consortium name="The Broad Institute Genome Sequencing Platform"/>
            <consortium name="The Broad Institute Genome Sequencing Center for Infectious Disease"/>
            <person name="Cerqueira G."/>
            <person name="Feldgarden M."/>
            <person name="Courvalin P."/>
            <person name="Perichon B."/>
            <person name="Grillot-Courvalin C."/>
            <person name="Clermont D."/>
            <person name="Rocha E."/>
            <person name="Yoon E.-J."/>
            <person name="Nemec A."/>
            <person name="Walker B."/>
            <person name="Young S.K."/>
            <person name="Zeng Q."/>
            <person name="Gargeya S."/>
            <person name="Fitzgerald M."/>
            <person name="Haas B."/>
            <person name="Abouelleil A."/>
            <person name="Alvarado L."/>
            <person name="Arachchi H.M."/>
            <person name="Berlin A.M."/>
            <person name="Chapman S.B."/>
            <person name="Dewar J."/>
            <person name="Goldberg J."/>
            <person name="Griggs A."/>
            <person name="Gujja S."/>
            <person name="Hansen M."/>
            <person name="Howarth C."/>
            <person name="Imamovic A."/>
            <person name="Larimer J."/>
            <person name="McCowan C."/>
            <person name="Murphy C."/>
            <person name="Neiman D."/>
            <person name="Pearson M."/>
            <person name="Priest M."/>
            <person name="Roberts A."/>
            <person name="Saif S."/>
            <person name="Shea T."/>
            <person name="Sisk P."/>
            <person name="Sykes S."/>
            <person name="Wortman J."/>
            <person name="Nusbaum C."/>
            <person name="Birren B."/>
        </authorList>
    </citation>
    <scope>NUCLEOTIDE SEQUENCE [LARGE SCALE GENOMIC DNA]</scope>
    <source>
        <strain evidence="1 2">CIP 70.12</strain>
    </source>
</reference>
<evidence type="ECO:0008006" key="3">
    <source>
        <dbReference type="Google" id="ProtNLM"/>
    </source>
</evidence>
<dbReference type="Gene3D" id="1.25.40.10">
    <property type="entry name" value="Tetratricopeptide repeat domain"/>
    <property type="match status" value="1"/>
</dbReference>
<evidence type="ECO:0000313" key="2">
    <source>
        <dbReference type="Proteomes" id="UP000013251"/>
    </source>
</evidence>
<dbReference type="Pfam" id="PF08238">
    <property type="entry name" value="Sel1"/>
    <property type="match status" value="1"/>
</dbReference>
<name>N9DJG1_ACIBZ</name>
<accession>N9DJG1</accession>
<evidence type="ECO:0000313" key="1">
    <source>
        <dbReference type="EMBL" id="ENV97946.1"/>
    </source>
</evidence>
<dbReference type="HOGENOM" id="CLU_172300_0_0_6"/>